<dbReference type="RefSeq" id="WP_115322651.1">
    <property type="nucleotide sequence ID" value="NZ_UGTV01000015.1"/>
</dbReference>
<keyword evidence="2 5" id="KW-0560">Oxidoreductase</keyword>
<dbReference type="Gene3D" id="3.30.360.10">
    <property type="entry name" value="Dihydrodipicolinate Reductase, domain 2"/>
    <property type="match status" value="1"/>
</dbReference>
<dbReference type="EMBL" id="UGTV01000015">
    <property type="protein sequence ID" value="SUC09759.1"/>
    <property type="molecule type" value="Genomic_DNA"/>
</dbReference>
<dbReference type="EC" id="1.-.-.-" evidence="5"/>
<protein>
    <submittedName>
        <fullName evidence="5">Oxidoreductase YdgJ</fullName>
        <ecNumber evidence="5">1.-.-.-</ecNumber>
    </submittedName>
</protein>
<dbReference type="PANTHER" id="PTHR43708">
    <property type="entry name" value="CONSERVED EXPRESSED OXIDOREDUCTASE (EUROFUNG)"/>
    <property type="match status" value="1"/>
</dbReference>
<dbReference type="SUPFAM" id="SSF51735">
    <property type="entry name" value="NAD(P)-binding Rossmann-fold domains"/>
    <property type="match status" value="1"/>
</dbReference>
<name>A0A379ETK4_9PAST</name>
<dbReference type="Pfam" id="PF02894">
    <property type="entry name" value="GFO_IDH_MocA_C"/>
    <property type="match status" value="1"/>
</dbReference>
<dbReference type="Gene3D" id="3.40.50.720">
    <property type="entry name" value="NAD(P)-binding Rossmann-like Domain"/>
    <property type="match status" value="1"/>
</dbReference>
<evidence type="ECO:0000256" key="1">
    <source>
        <dbReference type="ARBA" id="ARBA00010928"/>
    </source>
</evidence>
<evidence type="ECO:0000259" key="3">
    <source>
        <dbReference type="Pfam" id="PF01408"/>
    </source>
</evidence>
<dbReference type="GO" id="GO:0000166">
    <property type="term" value="F:nucleotide binding"/>
    <property type="evidence" value="ECO:0007669"/>
    <property type="project" value="InterPro"/>
</dbReference>
<comment type="similarity">
    <text evidence="1">Belongs to the Gfo/Idh/MocA family.</text>
</comment>
<organism evidence="5 6">
    <name type="scientific">Pasteurella canis</name>
    <dbReference type="NCBI Taxonomy" id="753"/>
    <lineage>
        <taxon>Bacteria</taxon>
        <taxon>Pseudomonadati</taxon>
        <taxon>Pseudomonadota</taxon>
        <taxon>Gammaproteobacteria</taxon>
        <taxon>Pasteurellales</taxon>
        <taxon>Pasteurellaceae</taxon>
        <taxon>Pasteurella</taxon>
    </lineage>
</organism>
<evidence type="ECO:0000259" key="4">
    <source>
        <dbReference type="Pfam" id="PF02894"/>
    </source>
</evidence>
<dbReference type="Pfam" id="PF01408">
    <property type="entry name" value="GFO_IDH_MocA"/>
    <property type="match status" value="1"/>
</dbReference>
<feature type="domain" description="Gfo/Idh/MocA-like oxidoreductase N-terminal" evidence="3">
    <location>
        <begin position="5"/>
        <end position="120"/>
    </location>
</feature>
<reference evidence="5 6" key="1">
    <citation type="submission" date="2018-06" db="EMBL/GenBank/DDBJ databases">
        <authorList>
            <consortium name="Pathogen Informatics"/>
            <person name="Doyle S."/>
        </authorList>
    </citation>
    <scope>NUCLEOTIDE SEQUENCE [LARGE SCALE GENOMIC DNA]</scope>
    <source>
        <strain evidence="5 6">NCTC11621</strain>
    </source>
</reference>
<dbReference type="InterPro" id="IPR036291">
    <property type="entry name" value="NAD(P)-bd_dom_sf"/>
</dbReference>
<dbReference type="PANTHER" id="PTHR43708:SF5">
    <property type="entry name" value="CONSERVED EXPRESSED OXIDOREDUCTASE (EUROFUNG)-RELATED"/>
    <property type="match status" value="1"/>
</dbReference>
<dbReference type="InterPro" id="IPR004104">
    <property type="entry name" value="Gfo/Idh/MocA-like_OxRdtase_C"/>
</dbReference>
<dbReference type="GO" id="GO:0016491">
    <property type="term" value="F:oxidoreductase activity"/>
    <property type="evidence" value="ECO:0007669"/>
    <property type="project" value="UniProtKB-KW"/>
</dbReference>
<dbReference type="InterPro" id="IPR000683">
    <property type="entry name" value="Gfo/Idh/MocA-like_OxRdtase_N"/>
</dbReference>
<evidence type="ECO:0000256" key="2">
    <source>
        <dbReference type="ARBA" id="ARBA00023002"/>
    </source>
</evidence>
<dbReference type="InterPro" id="IPR051317">
    <property type="entry name" value="Gfo/Idh/MocA_oxidoreduct"/>
</dbReference>
<proteinExistence type="inferred from homology"/>
<evidence type="ECO:0000313" key="6">
    <source>
        <dbReference type="Proteomes" id="UP000254704"/>
    </source>
</evidence>
<gene>
    <name evidence="5" type="primary">ydgJ_1</name>
    <name evidence="5" type="ORF">NCTC11621_00780</name>
</gene>
<dbReference type="Proteomes" id="UP000254704">
    <property type="component" value="Unassembled WGS sequence"/>
</dbReference>
<dbReference type="AlphaFoldDB" id="A0A379ETK4"/>
<accession>A0A379ETK4</accession>
<sequence>MEKIINVGIAGFGMSAKTFHSPFLDLDPRFQIKKVFERTTMHSKTYYPYVEVVHDFELLLTPEIDLIIITTPNQTHYELAQKAILSGKHVVVEKPLAITAQEAKILDNLAHEKKVMLSVYQNRRWDSGALTVKKLIENHLLGDIVEYEIRYERFSPHKNKKVWKETGELGTGLVYDLGVHLIDHVVDLFGIPTALYADITKQNAESGSDDSFRITFYYTNKKVIMSSTKFAREQAPHIILQGKLGSYIKPKLDNQEALLIAGIKPEGNWNQELEQDWGILHTEINSSVIRKNIEGERGNYQAYYDNIYTTLTTNLSSLIVTAKQAYQVLFLIEKAYESAQKGQKIIINLN</sequence>
<evidence type="ECO:0000313" key="5">
    <source>
        <dbReference type="EMBL" id="SUC09759.1"/>
    </source>
</evidence>
<feature type="domain" description="Gfo/Idh/MocA-like oxidoreductase C-terminal" evidence="4">
    <location>
        <begin position="133"/>
        <end position="345"/>
    </location>
</feature>